<evidence type="ECO:0000313" key="1">
    <source>
        <dbReference type="EMBL" id="GAI00805.1"/>
    </source>
</evidence>
<comment type="caution">
    <text evidence="1">The sequence shown here is derived from an EMBL/GenBank/DDBJ whole genome shotgun (WGS) entry which is preliminary data.</text>
</comment>
<dbReference type="EMBL" id="BARV01000637">
    <property type="protein sequence ID" value="GAI00805.1"/>
    <property type="molecule type" value="Genomic_DNA"/>
</dbReference>
<reference evidence="1" key="1">
    <citation type="journal article" date="2014" name="Front. Microbiol.">
        <title>High frequency of phylogenetically diverse reductive dehalogenase-homologous genes in deep subseafloor sedimentary metagenomes.</title>
        <authorList>
            <person name="Kawai M."/>
            <person name="Futagami T."/>
            <person name="Toyoda A."/>
            <person name="Takaki Y."/>
            <person name="Nishi S."/>
            <person name="Hori S."/>
            <person name="Arai W."/>
            <person name="Tsubouchi T."/>
            <person name="Morono Y."/>
            <person name="Uchiyama I."/>
            <person name="Ito T."/>
            <person name="Fujiyama A."/>
            <person name="Inagaki F."/>
            <person name="Takami H."/>
        </authorList>
    </citation>
    <scope>NUCLEOTIDE SEQUENCE</scope>
    <source>
        <strain evidence="1">Expedition CK06-06</strain>
    </source>
</reference>
<proteinExistence type="predicted"/>
<name>X1LEE2_9ZZZZ</name>
<accession>X1LEE2</accession>
<dbReference type="AlphaFoldDB" id="X1LEE2"/>
<sequence>MVMGLAGLPDQPSYAEAAGPGPMTAVKRQWRAPGPAAVAPPPAALPPGVGVMAGAAPMGIVPPQPAVQPPIGPLAAIPAAAGALGIGLPAWLAPVLGAAAVGYGAYQALGGGEGGGLFGLNVLGGDEFAMGGLEFGGPGLPEPLAPYTEWRAGNKQFYYVPVYSDTTGKFLRAKVAMYNRDTGKWKVWTLPKPHLAVIGKNAPSHRMLTRLRHNLRRHTADAKTLLSVSSPAYYAKMHGYRKYGKRR</sequence>
<protein>
    <submittedName>
        <fullName evidence="1">Uncharacterized protein</fullName>
    </submittedName>
</protein>
<organism evidence="1">
    <name type="scientific">marine sediment metagenome</name>
    <dbReference type="NCBI Taxonomy" id="412755"/>
    <lineage>
        <taxon>unclassified sequences</taxon>
        <taxon>metagenomes</taxon>
        <taxon>ecological metagenomes</taxon>
    </lineage>
</organism>
<gene>
    <name evidence="1" type="ORF">S06H3_02245</name>
</gene>